<organism evidence="7 8">
    <name type="scientific">Romanomermis culicivorax</name>
    <name type="common">Nematode worm</name>
    <dbReference type="NCBI Taxonomy" id="13658"/>
    <lineage>
        <taxon>Eukaryota</taxon>
        <taxon>Metazoa</taxon>
        <taxon>Ecdysozoa</taxon>
        <taxon>Nematoda</taxon>
        <taxon>Enoplea</taxon>
        <taxon>Dorylaimia</taxon>
        <taxon>Mermithida</taxon>
        <taxon>Mermithoidea</taxon>
        <taxon>Mermithidae</taxon>
        <taxon>Romanomermis</taxon>
    </lineage>
</organism>
<dbReference type="InterPro" id="IPR020784">
    <property type="entry name" value="Ribosomal_uL11_N"/>
</dbReference>
<sequence length="174" mass="19340">MAPISNHREQYDDPNEIKIVYLRCIGGELPSTAALSQKLGALGLSAKRVAEDIARATYDEWTGLKITVKLTVQHRQAKIDVVPSAASLIIRELNEPPRDGKRFKLNKRKGNLTLEKIIDIARQMRHRSMASALEGTVKEILGTCQSLNVTVEGQHSHDIIDQIRNGVIKIPDEA</sequence>
<evidence type="ECO:0000313" key="8">
    <source>
        <dbReference type="WBParaSite" id="nRc.2.0.1.t10394-RA"/>
    </source>
</evidence>
<dbReference type="Gene3D" id="1.10.10.250">
    <property type="entry name" value="Ribosomal protein L11, C-terminal domain"/>
    <property type="match status" value="1"/>
</dbReference>
<dbReference type="AlphaFoldDB" id="A0A915I8A1"/>
<dbReference type="Gene3D" id="3.30.1550.10">
    <property type="entry name" value="Ribosomal protein L11/L12, N-terminal domain"/>
    <property type="match status" value="1"/>
</dbReference>
<dbReference type="Proteomes" id="UP000887565">
    <property type="component" value="Unplaced"/>
</dbReference>
<evidence type="ECO:0000259" key="5">
    <source>
        <dbReference type="Pfam" id="PF00298"/>
    </source>
</evidence>
<dbReference type="InterPro" id="IPR000911">
    <property type="entry name" value="Ribosomal_uL11"/>
</dbReference>
<keyword evidence="3 4" id="KW-0687">Ribonucleoprotein</keyword>
<dbReference type="WBParaSite" id="nRc.2.0.1.t10394-RA">
    <property type="protein sequence ID" value="nRc.2.0.1.t10394-RA"/>
    <property type="gene ID" value="nRc.2.0.1.g10394"/>
</dbReference>
<dbReference type="InterPro" id="IPR036796">
    <property type="entry name" value="Ribosomal_uL11_N_sf"/>
</dbReference>
<evidence type="ECO:0000256" key="2">
    <source>
        <dbReference type="ARBA" id="ARBA00022980"/>
    </source>
</evidence>
<dbReference type="GO" id="GO:0070180">
    <property type="term" value="F:large ribosomal subunit rRNA binding"/>
    <property type="evidence" value="ECO:0007669"/>
    <property type="project" value="TreeGrafter"/>
</dbReference>
<dbReference type="InterPro" id="IPR020783">
    <property type="entry name" value="Ribosomal_uL11_C"/>
</dbReference>
<dbReference type="PANTHER" id="PTHR11661:SF2">
    <property type="entry name" value="LARGE RIBOSOMAL SUBUNIT PROTEIN UL11"/>
    <property type="match status" value="1"/>
</dbReference>
<dbReference type="GO" id="GO:0006412">
    <property type="term" value="P:translation"/>
    <property type="evidence" value="ECO:0007669"/>
    <property type="project" value="InterPro"/>
</dbReference>
<feature type="domain" description="Large ribosomal subunit protein uL11 C-terminal" evidence="5">
    <location>
        <begin position="82"/>
        <end position="151"/>
    </location>
</feature>
<dbReference type="Pfam" id="PF00298">
    <property type="entry name" value="Ribosomal_L11"/>
    <property type="match status" value="1"/>
</dbReference>
<evidence type="ECO:0000259" key="6">
    <source>
        <dbReference type="Pfam" id="PF03946"/>
    </source>
</evidence>
<reference evidence="8" key="1">
    <citation type="submission" date="2022-11" db="UniProtKB">
        <authorList>
            <consortium name="WormBaseParasite"/>
        </authorList>
    </citation>
    <scope>IDENTIFICATION</scope>
</reference>
<protein>
    <submittedName>
        <fullName evidence="8">60S ribosomal protein L12</fullName>
    </submittedName>
</protein>
<dbReference type="CDD" id="cd00349">
    <property type="entry name" value="Ribosomal_L11"/>
    <property type="match status" value="1"/>
</dbReference>
<dbReference type="SUPFAM" id="SSF54747">
    <property type="entry name" value="Ribosomal L11/L12e N-terminal domain"/>
    <property type="match status" value="1"/>
</dbReference>
<keyword evidence="7" id="KW-1185">Reference proteome</keyword>
<accession>A0A915I8A1</accession>
<dbReference type="SUPFAM" id="SSF46906">
    <property type="entry name" value="Ribosomal protein L11, C-terminal domain"/>
    <property type="match status" value="1"/>
</dbReference>
<dbReference type="OMA" id="HHATEIR"/>
<dbReference type="GO" id="GO:0003735">
    <property type="term" value="F:structural constituent of ribosome"/>
    <property type="evidence" value="ECO:0007669"/>
    <property type="project" value="InterPro"/>
</dbReference>
<evidence type="ECO:0000256" key="1">
    <source>
        <dbReference type="ARBA" id="ARBA00010537"/>
    </source>
</evidence>
<dbReference type="SMART" id="SM00649">
    <property type="entry name" value="RL11"/>
    <property type="match status" value="1"/>
</dbReference>
<dbReference type="Pfam" id="PF03946">
    <property type="entry name" value="Ribosomal_L11_N"/>
    <property type="match status" value="1"/>
</dbReference>
<feature type="domain" description="Large ribosomal subunit protein uL11 N-terminal" evidence="6">
    <location>
        <begin position="20"/>
        <end position="77"/>
    </location>
</feature>
<evidence type="ECO:0000256" key="3">
    <source>
        <dbReference type="ARBA" id="ARBA00023274"/>
    </source>
</evidence>
<dbReference type="HAMAP" id="MF_00736">
    <property type="entry name" value="Ribosomal_uL11"/>
    <property type="match status" value="1"/>
</dbReference>
<dbReference type="FunFam" id="3.30.1550.10:FF:000002">
    <property type="entry name" value="60S ribosomal protein L12"/>
    <property type="match status" value="1"/>
</dbReference>
<name>A0A915I8A1_ROMCU</name>
<evidence type="ECO:0000256" key="4">
    <source>
        <dbReference type="RuleBase" id="RU003978"/>
    </source>
</evidence>
<comment type="similarity">
    <text evidence="1 4">Belongs to the universal ribosomal protein uL11 family.</text>
</comment>
<dbReference type="GO" id="GO:0022625">
    <property type="term" value="C:cytosolic large ribosomal subunit"/>
    <property type="evidence" value="ECO:0007669"/>
    <property type="project" value="TreeGrafter"/>
</dbReference>
<evidence type="ECO:0000313" key="7">
    <source>
        <dbReference type="Proteomes" id="UP000887565"/>
    </source>
</evidence>
<keyword evidence="2 4" id="KW-0689">Ribosomal protein</keyword>
<proteinExistence type="inferred from homology"/>
<dbReference type="PANTHER" id="PTHR11661">
    <property type="entry name" value="60S RIBOSOMAL PROTEIN L12"/>
    <property type="match status" value="1"/>
</dbReference>
<dbReference type="InterPro" id="IPR036769">
    <property type="entry name" value="Ribosomal_uL11_C_sf"/>
</dbReference>